<gene>
    <name evidence="1" type="ORF">CYNAS_LOCUS15980</name>
</gene>
<name>A0AA36MBZ3_CYLNA</name>
<dbReference type="Proteomes" id="UP001176961">
    <property type="component" value="Unassembled WGS sequence"/>
</dbReference>
<dbReference type="AlphaFoldDB" id="A0AA36MBZ3"/>
<keyword evidence="2" id="KW-1185">Reference proteome</keyword>
<comment type="caution">
    <text evidence="1">The sequence shown here is derived from an EMBL/GenBank/DDBJ whole genome shotgun (WGS) entry which is preliminary data.</text>
</comment>
<organism evidence="1 2">
    <name type="scientific">Cylicocyclus nassatus</name>
    <name type="common">Nematode worm</name>
    <dbReference type="NCBI Taxonomy" id="53992"/>
    <lineage>
        <taxon>Eukaryota</taxon>
        <taxon>Metazoa</taxon>
        <taxon>Ecdysozoa</taxon>
        <taxon>Nematoda</taxon>
        <taxon>Chromadorea</taxon>
        <taxon>Rhabditida</taxon>
        <taxon>Rhabditina</taxon>
        <taxon>Rhabditomorpha</taxon>
        <taxon>Strongyloidea</taxon>
        <taxon>Strongylidae</taxon>
        <taxon>Cylicocyclus</taxon>
    </lineage>
</organism>
<evidence type="ECO:0000313" key="2">
    <source>
        <dbReference type="Proteomes" id="UP001176961"/>
    </source>
</evidence>
<sequence length="90" mass="10407">MSEPDCECLHRYGTALNRRRHGTAMQLQSGVIRNLDTVSIRQETRETGPLPPHIRLSRRRRANMPDGAKRLSKFSSLRKFHSDFVSWSNS</sequence>
<reference evidence="1" key="1">
    <citation type="submission" date="2023-07" db="EMBL/GenBank/DDBJ databases">
        <authorList>
            <consortium name="CYATHOMIX"/>
        </authorList>
    </citation>
    <scope>NUCLEOTIDE SEQUENCE</scope>
    <source>
        <strain evidence="1">N/A</strain>
    </source>
</reference>
<dbReference type="EMBL" id="CATQJL010000305">
    <property type="protein sequence ID" value="CAJ0603997.1"/>
    <property type="molecule type" value="Genomic_DNA"/>
</dbReference>
<protein>
    <submittedName>
        <fullName evidence="1">Uncharacterized protein</fullName>
    </submittedName>
</protein>
<proteinExistence type="predicted"/>
<accession>A0AA36MBZ3</accession>
<evidence type="ECO:0000313" key="1">
    <source>
        <dbReference type="EMBL" id="CAJ0603997.1"/>
    </source>
</evidence>